<comment type="caution">
    <text evidence="1">The sequence shown here is derived from an EMBL/GenBank/DDBJ whole genome shotgun (WGS) entry which is preliminary data.</text>
</comment>
<dbReference type="AlphaFoldDB" id="A0AAV4UK96"/>
<keyword evidence="2" id="KW-1185">Reference proteome</keyword>
<proteinExistence type="predicted"/>
<reference evidence="1 2" key="1">
    <citation type="submission" date="2021-06" db="EMBL/GenBank/DDBJ databases">
        <title>Caerostris darwini draft genome.</title>
        <authorList>
            <person name="Kono N."/>
            <person name="Arakawa K."/>
        </authorList>
    </citation>
    <scope>NUCLEOTIDE SEQUENCE [LARGE SCALE GENOMIC DNA]</scope>
</reference>
<sequence length="145" mass="16571">MQSFSSETLQPTTLLLIKDIYGPLCEKVAVKFSFMAKLNHQWGNAAKISVHSTCYNCNNSFLCRTEPDLIFFQQITQLVRPTKLSERRSSTKFVSQVLIKGRLDRTGPYLLPTDNQLVRPTKLSERRSSTKFVSQVLIKGRLECL</sequence>
<name>A0AAV4UK96_9ARAC</name>
<protein>
    <submittedName>
        <fullName evidence="1">Uncharacterized protein</fullName>
    </submittedName>
</protein>
<accession>A0AAV4UK96</accession>
<dbReference type="Proteomes" id="UP001054837">
    <property type="component" value="Unassembled WGS sequence"/>
</dbReference>
<evidence type="ECO:0000313" key="1">
    <source>
        <dbReference type="EMBL" id="GIY58191.1"/>
    </source>
</evidence>
<evidence type="ECO:0000313" key="2">
    <source>
        <dbReference type="Proteomes" id="UP001054837"/>
    </source>
</evidence>
<gene>
    <name evidence="1" type="ORF">CDAR_478201</name>
</gene>
<dbReference type="EMBL" id="BPLQ01011474">
    <property type="protein sequence ID" value="GIY58191.1"/>
    <property type="molecule type" value="Genomic_DNA"/>
</dbReference>
<organism evidence="1 2">
    <name type="scientific">Caerostris darwini</name>
    <dbReference type="NCBI Taxonomy" id="1538125"/>
    <lineage>
        <taxon>Eukaryota</taxon>
        <taxon>Metazoa</taxon>
        <taxon>Ecdysozoa</taxon>
        <taxon>Arthropoda</taxon>
        <taxon>Chelicerata</taxon>
        <taxon>Arachnida</taxon>
        <taxon>Araneae</taxon>
        <taxon>Araneomorphae</taxon>
        <taxon>Entelegynae</taxon>
        <taxon>Araneoidea</taxon>
        <taxon>Araneidae</taxon>
        <taxon>Caerostris</taxon>
    </lineage>
</organism>